<keyword evidence="5 11" id="KW-0812">Transmembrane</keyword>
<evidence type="ECO:0000256" key="6">
    <source>
        <dbReference type="ARBA" id="ARBA00022801"/>
    </source>
</evidence>
<dbReference type="PANTHER" id="PTHR42837:SF2">
    <property type="entry name" value="MEMBRANE METALLOPROTEASE ARASP2, CHLOROPLASTIC-RELATED"/>
    <property type="match status" value="1"/>
</dbReference>
<dbReference type="InterPro" id="IPR004387">
    <property type="entry name" value="Pept_M50_Zn"/>
</dbReference>
<evidence type="ECO:0000256" key="9">
    <source>
        <dbReference type="ARBA" id="ARBA00023049"/>
    </source>
</evidence>
<feature type="transmembrane region" description="Helical" evidence="11">
    <location>
        <begin position="262"/>
        <end position="279"/>
    </location>
</feature>
<feature type="transmembrane region" description="Helical" evidence="11">
    <location>
        <begin position="5"/>
        <end position="23"/>
    </location>
</feature>
<evidence type="ECO:0000313" key="13">
    <source>
        <dbReference type="EMBL" id="BCZ48035.1"/>
    </source>
</evidence>
<feature type="transmembrane region" description="Helical" evidence="11">
    <location>
        <begin position="91"/>
        <end position="112"/>
    </location>
</feature>
<organism evidence="13 14">
    <name type="scientific">Clostridium gelidum</name>
    <dbReference type="NCBI Taxonomy" id="704125"/>
    <lineage>
        <taxon>Bacteria</taxon>
        <taxon>Bacillati</taxon>
        <taxon>Bacillota</taxon>
        <taxon>Clostridia</taxon>
        <taxon>Eubacteriales</taxon>
        <taxon>Clostridiaceae</taxon>
        <taxon>Clostridium</taxon>
    </lineage>
</organism>
<dbReference type="Pfam" id="PF02163">
    <property type="entry name" value="Peptidase_M50"/>
    <property type="match status" value="1"/>
</dbReference>
<dbReference type="InterPro" id="IPR008915">
    <property type="entry name" value="Peptidase_M50"/>
</dbReference>
<dbReference type="SUPFAM" id="SSF50156">
    <property type="entry name" value="PDZ domain-like"/>
    <property type="match status" value="1"/>
</dbReference>
<keyword evidence="9 13" id="KW-0482">Metalloprotease</keyword>
<keyword evidence="4" id="KW-0645">Protease</keyword>
<name>A0ABN6J3M3_9CLOT</name>
<evidence type="ECO:0000256" key="3">
    <source>
        <dbReference type="ARBA" id="ARBA00007931"/>
    </source>
</evidence>
<gene>
    <name evidence="13" type="ORF">psyc5s11_41020</name>
</gene>
<evidence type="ECO:0000256" key="8">
    <source>
        <dbReference type="ARBA" id="ARBA00022989"/>
    </source>
</evidence>
<feature type="domain" description="Peptidase M50" evidence="12">
    <location>
        <begin position="9"/>
        <end position="324"/>
    </location>
</feature>
<evidence type="ECO:0000256" key="7">
    <source>
        <dbReference type="ARBA" id="ARBA00022833"/>
    </source>
</evidence>
<dbReference type="Proteomes" id="UP000824633">
    <property type="component" value="Chromosome"/>
</dbReference>
<evidence type="ECO:0000256" key="1">
    <source>
        <dbReference type="ARBA" id="ARBA00001947"/>
    </source>
</evidence>
<accession>A0ABN6J3M3</accession>
<evidence type="ECO:0000256" key="2">
    <source>
        <dbReference type="ARBA" id="ARBA00004141"/>
    </source>
</evidence>
<sequence>MYILYIIMAILAFGVLIIVHELGHFTLAKLNGVRVEEFSIGMGPNVFSKQGKETKYSLRLFPIGGYVKMMGEEEAVEDERSFSAKSPLRRISIIIAGVIMNYLLAIAIFTTITYNFGYRPTIAGNIENASPAYEAGLMNGDKILKIANSKVFSFDDIMADIYLSKGETINFLVDRNGDKKDIAITPKLNDEGQYKIGMGFAEKVENPSMGTSFKQSLNQTASLVSQTFKGLKMIFTGKANLKTDVGGPVTIIKMSAATAESGIWNLVYFVGFLSVNLAVFNLLPFPALDGGWCVILLIELITRRKVPDKIVEKLNYAGFAALIGLMILVTIKDFVFPVNIK</sequence>
<comment type="subcellular location">
    <subcellularLocation>
        <location evidence="2">Membrane</location>
        <topology evidence="2">Multi-pass membrane protein</topology>
    </subcellularLocation>
</comment>
<dbReference type="InterPro" id="IPR036034">
    <property type="entry name" value="PDZ_sf"/>
</dbReference>
<dbReference type="EMBL" id="AP024849">
    <property type="protein sequence ID" value="BCZ48035.1"/>
    <property type="molecule type" value="Genomic_DNA"/>
</dbReference>
<keyword evidence="14" id="KW-1185">Reference proteome</keyword>
<evidence type="ECO:0000259" key="12">
    <source>
        <dbReference type="Pfam" id="PF02163"/>
    </source>
</evidence>
<evidence type="ECO:0000256" key="10">
    <source>
        <dbReference type="ARBA" id="ARBA00023136"/>
    </source>
</evidence>
<protein>
    <submittedName>
        <fullName evidence="13">Zinc metalloprotease</fullName>
    </submittedName>
</protein>
<evidence type="ECO:0000256" key="4">
    <source>
        <dbReference type="ARBA" id="ARBA00022670"/>
    </source>
</evidence>
<evidence type="ECO:0000256" key="5">
    <source>
        <dbReference type="ARBA" id="ARBA00022692"/>
    </source>
</evidence>
<keyword evidence="10 11" id="KW-0472">Membrane</keyword>
<dbReference type="CDD" id="cd23081">
    <property type="entry name" value="cpPDZ_EcRseP-like"/>
    <property type="match status" value="1"/>
</dbReference>
<evidence type="ECO:0000313" key="14">
    <source>
        <dbReference type="Proteomes" id="UP000824633"/>
    </source>
</evidence>
<feature type="transmembrane region" description="Helical" evidence="11">
    <location>
        <begin position="314"/>
        <end position="331"/>
    </location>
</feature>
<reference evidence="14" key="1">
    <citation type="submission" date="2021-07" db="EMBL/GenBank/DDBJ databases">
        <title>Complete genome sequencing of a Clostridium isolate.</title>
        <authorList>
            <person name="Ueki A."/>
            <person name="Tonouchi A."/>
        </authorList>
    </citation>
    <scope>NUCLEOTIDE SEQUENCE [LARGE SCALE GENOMIC DNA]</scope>
    <source>
        <strain evidence="14">C5S11</strain>
    </source>
</reference>
<dbReference type="PANTHER" id="PTHR42837">
    <property type="entry name" value="REGULATOR OF SIGMA-E PROTEASE RSEP"/>
    <property type="match status" value="1"/>
</dbReference>
<proteinExistence type="inferred from homology"/>
<comment type="cofactor">
    <cofactor evidence="1">
        <name>Zn(2+)</name>
        <dbReference type="ChEBI" id="CHEBI:29105"/>
    </cofactor>
</comment>
<dbReference type="Gene3D" id="2.30.42.10">
    <property type="match status" value="1"/>
</dbReference>
<comment type="similarity">
    <text evidence="3">Belongs to the peptidase M50B family.</text>
</comment>
<keyword evidence="6" id="KW-0378">Hydrolase</keyword>
<dbReference type="GO" id="GO:0008237">
    <property type="term" value="F:metallopeptidase activity"/>
    <property type="evidence" value="ECO:0007669"/>
    <property type="project" value="UniProtKB-KW"/>
</dbReference>
<keyword evidence="7" id="KW-0862">Zinc</keyword>
<evidence type="ECO:0000256" key="11">
    <source>
        <dbReference type="SAM" id="Phobius"/>
    </source>
</evidence>
<dbReference type="CDD" id="cd06163">
    <property type="entry name" value="S2P-M50_PDZ_RseP-like"/>
    <property type="match status" value="1"/>
</dbReference>
<keyword evidence="8 11" id="KW-1133">Transmembrane helix</keyword>